<dbReference type="EC" id="3.4.-.-" evidence="3"/>
<dbReference type="NCBIfam" id="TIGR03296">
    <property type="entry name" value="M6dom_TIGR03296"/>
    <property type="match status" value="1"/>
</dbReference>
<dbReference type="EnsemblBacteria" id="ABF86128">
    <property type="protein sequence ID" value="ABF86128"/>
    <property type="gene ID" value="MXAN_3149"/>
</dbReference>
<sequence length="481" mass="53250">MSGCQAWRKGWDMCSEHSPIERLCRVPPSPELRSRMKERFQGIQAVSENLFGRRLLLRETHAMGLNDGLIIPGSYFPLGTGPNRVRSFALERQPLRGQVRVIVVLVDFEDRPMNRSRQEFEDLFFSQGKIQTGSVREYFEEASHGLVDIVGQVVGPYRMPCKLAQYAGNGSGTDNPEPNARTMARHAAEAAASVDFAPYDNDGNGFVDAFIVVHSGGGAEQTGSAGDIWSHKWVLVGGEHNAQGAKIFGYLTIPEDAKIGVCCHEIGHLVFGWPDLYDADGSSEGLGNWCLMAGGSWNNKGDVPAHPSAWCKARQGWVSIVNYTANKSVNFADVKTEHSVHRLWKNGVPGSEYFLVENRQQNQYDRFLPGSGLLVYHVDESIPDNTNEVHPRVRLVQADALEDLDRAVNRGDDGDPFPGRSGNARFDFNTHPSSRSYSGRDSCVSISDISPSGMTMTARVEVNRAQKTRDVLQQLVNDWPE</sequence>
<dbReference type="PANTHER" id="PTHR41775:SF1">
    <property type="entry name" value="PEPTIDASE M6-LIKE DOMAIN-CONTAINING PROTEIN"/>
    <property type="match status" value="1"/>
</dbReference>
<dbReference type="Pfam" id="PF05547">
    <property type="entry name" value="Peptidase_M6"/>
    <property type="match status" value="1"/>
</dbReference>
<dbReference type="InterPro" id="IPR008757">
    <property type="entry name" value="Peptidase_M6-like_domain"/>
</dbReference>
<dbReference type="EMBL" id="CP000113">
    <property type="protein sequence ID" value="ABF86128.1"/>
    <property type="molecule type" value="Genomic_DNA"/>
</dbReference>
<accession>Q1D7M1</accession>
<name>Q1D7M1_MYXXD</name>
<dbReference type="HOGENOM" id="CLU_035035_0_0_7"/>
<organism evidence="3 4">
    <name type="scientific">Myxococcus xanthus (strain DK1622)</name>
    <dbReference type="NCBI Taxonomy" id="246197"/>
    <lineage>
        <taxon>Bacteria</taxon>
        <taxon>Pseudomonadati</taxon>
        <taxon>Myxococcota</taxon>
        <taxon>Myxococcia</taxon>
        <taxon>Myxococcales</taxon>
        <taxon>Cystobacterineae</taxon>
        <taxon>Myxococcaceae</taxon>
        <taxon>Myxococcus</taxon>
    </lineage>
</organism>
<keyword evidence="4" id="KW-1185">Reference proteome</keyword>
<dbReference type="Proteomes" id="UP000002402">
    <property type="component" value="Chromosome"/>
</dbReference>
<gene>
    <name evidence="3" type="ordered locus">MXAN_3149</name>
</gene>
<evidence type="ECO:0000259" key="2">
    <source>
        <dbReference type="Pfam" id="PF05547"/>
    </source>
</evidence>
<protein>
    <submittedName>
        <fullName evidence="3">Peptidase, M6 (Immune inhibitor A) family</fullName>
        <ecNumber evidence="3">3.4.-.-</ecNumber>
    </submittedName>
</protein>
<dbReference type="GO" id="GO:0006508">
    <property type="term" value="P:proteolysis"/>
    <property type="evidence" value="ECO:0007669"/>
    <property type="project" value="InterPro"/>
</dbReference>
<dbReference type="GO" id="GO:0008233">
    <property type="term" value="F:peptidase activity"/>
    <property type="evidence" value="ECO:0007669"/>
    <property type="project" value="InterPro"/>
</dbReference>
<feature type="region of interest" description="Disordered" evidence="1">
    <location>
        <begin position="407"/>
        <end position="441"/>
    </location>
</feature>
<evidence type="ECO:0000313" key="3">
    <source>
        <dbReference type="EMBL" id="ABF86128.1"/>
    </source>
</evidence>
<dbReference type="SUPFAM" id="SSF55486">
    <property type="entry name" value="Metalloproteases ('zincins'), catalytic domain"/>
    <property type="match status" value="1"/>
</dbReference>
<feature type="compositionally biased region" description="Polar residues" evidence="1">
    <location>
        <begin position="430"/>
        <end position="441"/>
    </location>
</feature>
<dbReference type="STRING" id="246197.MXAN_3149"/>
<dbReference type="AlphaFoldDB" id="Q1D7M1"/>
<keyword evidence="3" id="KW-0378">Hydrolase</keyword>
<feature type="domain" description="Peptidase M6-like" evidence="2">
    <location>
        <begin position="117"/>
        <end position="304"/>
    </location>
</feature>
<evidence type="ECO:0000256" key="1">
    <source>
        <dbReference type="SAM" id="MobiDB-lite"/>
    </source>
</evidence>
<evidence type="ECO:0000313" key="4">
    <source>
        <dbReference type="Proteomes" id="UP000002402"/>
    </source>
</evidence>
<dbReference type="PANTHER" id="PTHR41775">
    <property type="entry name" value="SECRETED PROTEIN-RELATED"/>
    <property type="match status" value="1"/>
</dbReference>
<proteinExistence type="predicted"/>
<dbReference type="eggNOG" id="COG4412">
    <property type="taxonomic scope" value="Bacteria"/>
</dbReference>
<dbReference type="KEGG" id="mxa:MXAN_3149"/>
<reference evidence="3 4" key="1">
    <citation type="journal article" date="2006" name="Proc. Natl. Acad. Sci. U.S.A.">
        <title>Evolution of sensory complexity recorded in a myxobacterial genome.</title>
        <authorList>
            <person name="Goldman B.S."/>
            <person name="Nierman W.C."/>
            <person name="Kaiser D."/>
            <person name="Slater S.C."/>
            <person name="Durkin A.S."/>
            <person name="Eisen J.A."/>
            <person name="Ronning C.M."/>
            <person name="Barbazuk W.B."/>
            <person name="Blanchard M."/>
            <person name="Field C."/>
            <person name="Halling C."/>
            <person name="Hinkle G."/>
            <person name="Iartchuk O."/>
            <person name="Kim H.S."/>
            <person name="Mackenzie C."/>
            <person name="Madupu R."/>
            <person name="Miller N."/>
            <person name="Shvartsbeyn A."/>
            <person name="Sullivan S.A."/>
            <person name="Vaudin M."/>
            <person name="Wiegand R."/>
            <person name="Kaplan H.B."/>
        </authorList>
    </citation>
    <scope>NUCLEOTIDE SEQUENCE [LARGE SCALE GENOMIC DNA]</scope>
    <source>
        <strain evidence="4">DK1622</strain>
    </source>
</reference>